<dbReference type="RefSeq" id="WP_171655714.1">
    <property type="nucleotide sequence ID" value="NZ_WHOD01000113.1"/>
</dbReference>
<dbReference type="Pfam" id="PF00395">
    <property type="entry name" value="SLH"/>
    <property type="match status" value="2"/>
</dbReference>
<dbReference type="InterPro" id="IPR001119">
    <property type="entry name" value="SLH_dom"/>
</dbReference>
<feature type="compositionally biased region" description="Polar residues" evidence="1">
    <location>
        <begin position="263"/>
        <end position="272"/>
    </location>
</feature>
<evidence type="ECO:0000256" key="1">
    <source>
        <dbReference type="SAM" id="MobiDB-lite"/>
    </source>
</evidence>
<dbReference type="PANTHER" id="PTHR43308:SF5">
    <property type="entry name" value="S-LAYER PROTEIN _ PEPTIDOGLYCAN ENDO-BETA-N-ACETYLGLUCOSAMINIDASE"/>
    <property type="match status" value="1"/>
</dbReference>
<dbReference type="Proteomes" id="UP000641588">
    <property type="component" value="Unassembled WGS sequence"/>
</dbReference>
<accession>A0A972GWL2</accession>
<sequence>MFSYKKLKAIHTMLSFTLLFSLLMPSFALGAESQPQLFSDVNDSYAKTEVQALVNSGILSGYEDGRFKPRQAMTRAEMAKIIVLSLGLKENPKKAVIFMDVAPDSWFRGYVGALAESGITQGTSDNHFSPEETVTREELVVFFIRAMGLEENAKKLTETAKLADINEVSSWAKAHVSLAFQIGFINGIENKDGTLKFSAKEKAERQALARLCYELKSNKAAYIEKAQAMVPLLPPTEAKDTNSTPPVPETPAVSGGGGGSSSRNPNTVATDPTQALLNSGTIHNGNVIVEKSGSYGPANGTTTVNGTLTLNPGLDGEVTLQNITANDLVVKSGSQHTVKLKGIHVQGTLQVDTGQQTSKVRIESLEGTAVASTSLKSQAILEPTAGSLGDIKVDPAAAGQEIELRGTINSGVTLSAPGAKIKLAARQNGEATTIAEMKVLATAEINSEEKASLTNIHIGDSASVSLSGAGSVENVKVAVGTTNASVEINNPNIKHIKLDDSAQLKGDPAKMGQVSIEAGEGIEVLATDNIKTILRIAAIRNAVSAITALPDIRNVTVYSAQLESTILSAFGKATAALALGASENELPSWALLQTAAAQIMSIHTELELARDDLSISFAAGDSESSVRQAMTLPSRINADATVTWESDQAKVIDSKGNVNRPEPGQASQKVQLTATLSNRGISVTKKFALTVQPKSNNLEISNLSIGQYLNETEQSVQSSIADIKLRLVGVRPNSTSDRDVFSIDGAAYRVAVTNAVTNEPIILDHMEPLLSNGVPVMNGIKIVAGSRGSNPMVEAGETYILQLLHAQTNEIAVKTTFQVGIFPTKITLSDNDTTYGGVDGRDFTIGWKPAQWSEAVMQKIFILPDDIPLVTSKQTPVAIFNNNTVNSWTGSALTAADSMGNPLSNRNYKIYVQAVDSAGNTQNSNKDFRPVSEYSLIKNTGFSTSEFSDNTVRMNFATVDFNESISSAQVSEGFGQVTFNSSTYKLGIWTGGTDNKWIPITQIDTWRDTGDSLKLTVNAGKVTKGSTYVVRLFTGESAHPEFVASSSFIMGYLASSLTVADNDTFNPGVDGSDFSITWKPSSWVEAVKQEIYILPRLAGYVNRTKHTPLAVFNDRTTKEWSDPTITKDSTGNSLLATDYTVYVVSVASDGRYYAASKFFTPTSESGPLQIISSDSSLPNRVTVQLSKQAASVSAVTYEVITDGSSYKVGIKQDTTDNWLTLTALTGAIAPNPEYITIGYTLKHPGSYKVILYTGTPGQADFKVAAEGASLSLLSSGGGSGSAGGGGGASNGLPATVTSLVYSTLGSNSVQIYYQVANGRVDSIQTSTDSVHWNTAVVQGILQNSEATLTVLQLSPATPYHIRLQITGNDSVVVYSKPIDFTTRSQ</sequence>
<dbReference type="EMBL" id="WHOD01000113">
    <property type="protein sequence ID" value="NOU97460.1"/>
    <property type="molecule type" value="Genomic_DNA"/>
</dbReference>
<dbReference type="InterPro" id="IPR051465">
    <property type="entry name" value="Cell_Envelope_Struct_Comp"/>
</dbReference>
<proteinExistence type="predicted"/>
<feature type="signal peptide" evidence="2">
    <location>
        <begin position="1"/>
        <end position="30"/>
    </location>
</feature>
<feature type="region of interest" description="Disordered" evidence="1">
    <location>
        <begin position="235"/>
        <end position="272"/>
    </location>
</feature>
<organism evidence="4 5">
    <name type="scientific">Paenibacillus foliorum</name>
    <dbReference type="NCBI Taxonomy" id="2654974"/>
    <lineage>
        <taxon>Bacteria</taxon>
        <taxon>Bacillati</taxon>
        <taxon>Bacillota</taxon>
        <taxon>Bacilli</taxon>
        <taxon>Bacillales</taxon>
        <taxon>Paenibacillaceae</taxon>
        <taxon>Paenibacillus</taxon>
    </lineage>
</organism>
<reference evidence="4" key="1">
    <citation type="submission" date="2019-10" db="EMBL/GenBank/DDBJ databases">
        <title>Description of Paenibacillus glebae sp. nov.</title>
        <authorList>
            <person name="Carlier A."/>
            <person name="Qi S."/>
        </authorList>
    </citation>
    <scope>NUCLEOTIDE SEQUENCE</scope>
    <source>
        <strain evidence="4">LMG 31456</strain>
    </source>
</reference>
<feature type="domain" description="SLH" evidence="3">
    <location>
        <begin position="98"/>
        <end position="157"/>
    </location>
</feature>
<gene>
    <name evidence="4" type="ORF">GC093_30175</name>
</gene>
<feature type="domain" description="SLH" evidence="3">
    <location>
        <begin position="33"/>
        <end position="96"/>
    </location>
</feature>
<dbReference type="PROSITE" id="PS51272">
    <property type="entry name" value="SLH"/>
    <property type="match status" value="2"/>
</dbReference>
<name>A0A972GWL2_9BACL</name>
<protein>
    <recommendedName>
        <fullName evidence="3">SLH domain-containing protein</fullName>
    </recommendedName>
</protein>
<dbReference type="Pfam" id="PF20578">
    <property type="entry name" value="aBig_2"/>
    <property type="match status" value="1"/>
</dbReference>
<dbReference type="InterPro" id="IPR046780">
    <property type="entry name" value="aBig_2"/>
</dbReference>
<evidence type="ECO:0000259" key="3">
    <source>
        <dbReference type="PROSITE" id="PS51272"/>
    </source>
</evidence>
<evidence type="ECO:0000313" key="4">
    <source>
        <dbReference type="EMBL" id="NOU97460.1"/>
    </source>
</evidence>
<keyword evidence="2" id="KW-0732">Signal</keyword>
<evidence type="ECO:0000256" key="2">
    <source>
        <dbReference type="SAM" id="SignalP"/>
    </source>
</evidence>
<keyword evidence="5" id="KW-1185">Reference proteome</keyword>
<feature type="chain" id="PRO_5037884128" description="SLH domain-containing protein" evidence="2">
    <location>
        <begin position="31"/>
        <end position="1385"/>
    </location>
</feature>
<evidence type="ECO:0000313" key="5">
    <source>
        <dbReference type="Proteomes" id="UP000641588"/>
    </source>
</evidence>
<comment type="caution">
    <text evidence="4">The sequence shown here is derived from an EMBL/GenBank/DDBJ whole genome shotgun (WGS) entry which is preliminary data.</text>
</comment>
<dbReference type="PANTHER" id="PTHR43308">
    <property type="entry name" value="OUTER MEMBRANE PROTEIN ALPHA-RELATED"/>
    <property type="match status" value="1"/>
</dbReference>